<keyword evidence="1" id="KW-0472">Membrane</keyword>
<dbReference type="EMBL" id="MN759297">
    <property type="protein sequence ID" value="QIS60148.1"/>
    <property type="molecule type" value="mRNA"/>
</dbReference>
<keyword evidence="1" id="KW-1133">Transmembrane helix</keyword>
<evidence type="ECO:0000256" key="1">
    <source>
        <dbReference type="SAM" id="Phobius"/>
    </source>
</evidence>
<name>A0A6H0C284_9EIME</name>
<sequence>MVLTYEDTSGSTPNYKNLVQTVLTKGLGVLAQQSSSGNTGWTQGFWSQNADAANLGYLMWSGSVSVGCAVTDGCEDNKFLILCLFNPTAAGDVAPFDENVYKALVARTTLLTQMTESDLQAAGSGAVMGLPSLLLAGFVAALAMVTV</sequence>
<evidence type="ECO:0000313" key="2">
    <source>
        <dbReference type="EMBL" id="QIS60148.1"/>
    </source>
</evidence>
<gene>
    <name evidence="2" type="primary">SAG4</name>
</gene>
<keyword evidence="1" id="KW-0812">Transmembrane</keyword>
<reference evidence="2" key="1">
    <citation type="submission" date="2019-12" db="EMBL/GenBank/DDBJ databases">
        <title>Transcriptional level, prokaryotic expression of the surface antigen gene family SAGs of Eimeria stiedae and preliminary evaluation of diagnostic.</title>
        <authorList>
            <person name="Tao Y."/>
            <person name="Shen N."/>
            <person name="Wei W."/>
            <person name="Luo Y."/>
            <person name="Xiao J."/>
            <person name="Song H."/>
            <person name="Xu J."/>
            <person name="Gu X."/>
            <person name="Xie Y."/>
            <person name="He R."/>
            <person name="Peng X."/>
            <person name="Yang G."/>
        </authorList>
    </citation>
    <scope>NUCLEOTIDE SEQUENCE</scope>
    <source>
        <strain evidence="2">Sichuan</strain>
    </source>
</reference>
<feature type="transmembrane region" description="Helical" evidence="1">
    <location>
        <begin position="121"/>
        <end position="145"/>
    </location>
</feature>
<organism evidence="2">
    <name type="scientific">Eimeria stiedai</name>
    <dbReference type="NCBI Taxonomy" id="471275"/>
    <lineage>
        <taxon>Eukaryota</taxon>
        <taxon>Sar</taxon>
        <taxon>Alveolata</taxon>
        <taxon>Apicomplexa</taxon>
        <taxon>Conoidasida</taxon>
        <taxon>Coccidia</taxon>
        <taxon>Eucoccidiorida</taxon>
        <taxon>Eimeriorina</taxon>
        <taxon>Eimeriidae</taxon>
        <taxon>Eimeria</taxon>
    </lineage>
</organism>
<accession>A0A6H0C284</accession>
<proteinExistence type="evidence at transcript level"/>
<dbReference type="AlphaFoldDB" id="A0A6H0C284"/>
<protein>
    <submittedName>
        <fullName evidence="2">Surface antigen 4</fullName>
    </submittedName>
</protein>